<dbReference type="AlphaFoldDB" id="A0A927DUM0"/>
<feature type="region of interest" description="Disordered" evidence="1">
    <location>
        <begin position="75"/>
        <end position="100"/>
    </location>
</feature>
<protein>
    <recommendedName>
        <fullName evidence="5">PTS system cellobiose/salicin/arbutin-specific transporter subunit IIBC</fullName>
    </recommendedName>
</protein>
<dbReference type="EMBL" id="JACXSW010000013">
    <property type="protein sequence ID" value="MBD3716607.1"/>
    <property type="molecule type" value="Genomic_DNA"/>
</dbReference>
<gene>
    <name evidence="3" type="ORF">IE979_29785</name>
    <name evidence="2" type="ORF">IE991_20845</name>
</gene>
<evidence type="ECO:0000313" key="2">
    <source>
        <dbReference type="EMBL" id="MBD3701240.1"/>
    </source>
</evidence>
<reference evidence="3" key="1">
    <citation type="submission" date="2020-07" db="EMBL/GenBank/DDBJ databases">
        <title>Clinical and genomic characterization of carbapenemase-producing Enterobacterales causing secondary infections during the COVID-19 crisis at a New York City hospital.</title>
        <authorList>
            <person name="Gomez-Simmonds A."/>
            <person name="Annavajhala M.K."/>
            <person name="Uhlemann A.-C."/>
        </authorList>
    </citation>
    <scope>NUCLEOTIDE SEQUENCE</scope>
    <source>
        <strain evidence="3">KP1827</strain>
        <strain evidence="2">NK1597</strain>
    </source>
</reference>
<evidence type="ECO:0008006" key="5">
    <source>
        <dbReference type="Google" id="ProtNLM"/>
    </source>
</evidence>
<proteinExistence type="predicted"/>
<accession>A0A927DUM0</accession>
<dbReference type="Proteomes" id="UP000631473">
    <property type="component" value="Unassembled WGS sequence"/>
</dbReference>
<comment type="caution">
    <text evidence="3">The sequence shown here is derived from an EMBL/GenBank/DDBJ whole genome shotgun (WGS) entry which is preliminary data.</text>
</comment>
<evidence type="ECO:0000256" key="1">
    <source>
        <dbReference type="SAM" id="MobiDB-lite"/>
    </source>
</evidence>
<evidence type="ECO:0000313" key="3">
    <source>
        <dbReference type="EMBL" id="MBD3716607.1"/>
    </source>
</evidence>
<dbReference type="Proteomes" id="UP000639195">
    <property type="component" value="Unassembled WGS sequence"/>
</dbReference>
<organism evidence="3 4">
    <name type="scientific">Klebsiella pneumoniae</name>
    <dbReference type="NCBI Taxonomy" id="573"/>
    <lineage>
        <taxon>Bacteria</taxon>
        <taxon>Pseudomonadati</taxon>
        <taxon>Pseudomonadota</taxon>
        <taxon>Gammaproteobacteria</taxon>
        <taxon>Enterobacterales</taxon>
        <taxon>Enterobacteriaceae</taxon>
        <taxon>Klebsiella/Raoultella group</taxon>
        <taxon>Klebsiella</taxon>
        <taxon>Klebsiella pneumoniae complex</taxon>
    </lineage>
</organism>
<evidence type="ECO:0000313" key="4">
    <source>
        <dbReference type="Proteomes" id="UP000639195"/>
    </source>
</evidence>
<dbReference type="EMBL" id="JACXTI010000002">
    <property type="protein sequence ID" value="MBD3701240.1"/>
    <property type="molecule type" value="Genomic_DNA"/>
</dbReference>
<name>A0A927DUM0_KLEPN</name>
<sequence>MRPGIKPPENAMVKRQTIALLAAEEQVPLVLTAGQQALVDAVANRMLPAERNPVSPVGKPRAKAEGGVRIALRRLTGTGRTRGESDATGRVVSQSGHLSG</sequence>
<feature type="compositionally biased region" description="Polar residues" evidence="1">
    <location>
        <begin position="91"/>
        <end position="100"/>
    </location>
</feature>